<dbReference type="SUPFAM" id="SSF88713">
    <property type="entry name" value="Glycoside hydrolase/deacetylase"/>
    <property type="match status" value="1"/>
</dbReference>
<evidence type="ECO:0000259" key="6">
    <source>
        <dbReference type="SMART" id="SM00872"/>
    </source>
</evidence>
<dbReference type="InterPro" id="IPR037094">
    <property type="entry name" value="Glyco_hydro_38_cen_sf"/>
</dbReference>
<evidence type="ECO:0000313" key="8">
    <source>
        <dbReference type="Proteomes" id="UP000188181"/>
    </source>
</evidence>
<dbReference type="EC" id="3.2.1.170" evidence="7"/>
<keyword evidence="3 7" id="KW-0378">Hydrolase</keyword>
<dbReference type="Gene3D" id="1.20.1270.50">
    <property type="entry name" value="Glycoside hydrolase family 38, central domain"/>
    <property type="match status" value="1"/>
</dbReference>
<dbReference type="OrthoDB" id="9772207at2"/>
<keyword evidence="8" id="KW-1185">Reference proteome</keyword>
<protein>
    <submittedName>
        <fullName evidence="7">Mannosylglycerate hydrolase</fullName>
        <ecNumber evidence="7">3.2.1.170</ecNumber>
    </submittedName>
</protein>
<feature type="region of interest" description="Disordered" evidence="5">
    <location>
        <begin position="1"/>
        <end position="20"/>
    </location>
</feature>
<gene>
    <name evidence="7" type="primary">mngB_5</name>
    <name evidence="7" type="ORF">SMSP2_00787</name>
</gene>
<dbReference type="Gene3D" id="3.20.110.10">
    <property type="entry name" value="Glycoside hydrolase 38, N terminal domain"/>
    <property type="match status" value="1"/>
</dbReference>
<dbReference type="InterPro" id="IPR000602">
    <property type="entry name" value="Glyco_hydro_38_N"/>
</dbReference>
<dbReference type="Proteomes" id="UP000188181">
    <property type="component" value="Chromosome"/>
</dbReference>
<dbReference type="Gene3D" id="2.70.98.30">
    <property type="entry name" value="Golgi alpha-mannosidase II, domain 4"/>
    <property type="match status" value="1"/>
</dbReference>
<dbReference type="GO" id="GO:0030246">
    <property type="term" value="F:carbohydrate binding"/>
    <property type="evidence" value="ECO:0007669"/>
    <property type="project" value="InterPro"/>
</dbReference>
<evidence type="ECO:0000313" key="7">
    <source>
        <dbReference type="EMBL" id="AQQ70439.1"/>
    </source>
</evidence>
<dbReference type="KEGG" id="pbas:SMSP2_00787"/>
<dbReference type="Pfam" id="PF07748">
    <property type="entry name" value="Glyco_hydro_38C"/>
    <property type="match status" value="1"/>
</dbReference>
<evidence type="ECO:0000256" key="2">
    <source>
        <dbReference type="ARBA" id="ARBA00022723"/>
    </source>
</evidence>
<dbReference type="STRING" id="1851148.SMSP2_00787"/>
<keyword evidence="4 7" id="KW-0326">Glycosidase</keyword>
<organism evidence="7 8">
    <name type="scientific">Limihaloglobus sulfuriphilus</name>
    <dbReference type="NCBI Taxonomy" id="1851148"/>
    <lineage>
        <taxon>Bacteria</taxon>
        <taxon>Pseudomonadati</taxon>
        <taxon>Planctomycetota</taxon>
        <taxon>Phycisphaerae</taxon>
        <taxon>Sedimentisphaerales</taxon>
        <taxon>Sedimentisphaeraceae</taxon>
        <taxon>Limihaloglobus</taxon>
    </lineage>
</organism>
<dbReference type="GO" id="GO:0009313">
    <property type="term" value="P:oligosaccharide catabolic process"/>
    <property type="evidence" value="ECO:0007669"/>
    <property type="project" value="TreeGrafter"/>
</dbReference>
<proteinExistence type="inferred from homology"/>
<dbReference type="InterPro" id="IPR027291">
    <property type="entry name" value="Glyco_hydro_38_N_sf"/>
</dbReference>
<dbReference type="EMBL" id="CP019646">
    <property type="protein sequence ID" value="AQQ70439.1"/>
    <property type="molecule type" value="Genomic_DNA"/>
</dbReference>
<dbReference type="InterPro" id="IPR011330">
    <property type="entry name" value="Glyco_hydro/deAcase_b/a-brl"/>
</dbReference>
<dbReference type="PANTHER" id="PTHR46017:SF2">
    <property type="entry name" value="MANNOSYLGLYCERATE HYDROLASE"/>
    <property type="match status" value="1"/>
</dbReference>
<dbReference type="Pfam" id="PF01074">
    <property type="entry name" value="Glyco_hydro_38N"/>
    <property type="match status" value="1"/>
</dbReference>
<evidence type="ECO:0000256" key="4">
    <source>
        <dbReference type="ARBA" id="ARBA00023295"/>
    </source>
</evidence>
<dbReference type="InterPro" id="IPR011013">
    <property type="entry name" value="Gal_mutarotase_sf_dom"/>
</dbReference>
<dbReference type="SMART" id="SM00872">
    <property type="entry name" value="Alpha-mann_mid"/>
    <property type="match status" value="1"/>
</dbReference>
<feature type="compositionally biased region" description="Low complexity" evidence="5">
    <location>
        <begin position="1"/>
        <end position="11"/>
    </location>
</feature>
<dbReference type="InterPro" id="IPR015341">
    <property type="entry name" value="Glyco_hydro_38_cen"/>
</dbReference>
<evidence type="ECO:0000256" key="1">
    <source>
        <dbReference type="ARBA" id="ARBA00009792"/>
    </source>
</evidence>
<evidence type="ECO:0000256" key="3">
    <source>
        <dbReference type="ARBA" id="ARBA00022801"/>
    </source>
</evidence>
<dbReference type="RefSeq" id="WP_146682702.1">
    <property type="nucleotide sequence ID" value="NZ_CP019646.1"/>
</dbReference>
<dbReference type="GO" id="GO:0004559">
    <property type="term" value="F:alpha-mannosidase activity"/>
    <property type="evidence" value="ECO:0007669"/>
    <property type="project" value="InterPro"/>
</dbReference>
<dbReference type="PANTHER" id="PTHR46017">
    <property type="entry name" value="ALPHA-MANNOSIDASE 2C1"/>
    <property type="match status" value="1"/>
</dbReference>
<comment type="similarity">
    <text evidence="1">Belongs to the glycosyl hydrolase 38 family.</text>
</comment>
<evidence type="ECO:0000256" key="5">
    <source>
        <dbReference type="SAM" id="MobiDB-lite"/>
    </source>
</evidence>
<dbReference type="SUPFAM" id="SSF88688">
    <property type="entry name" value="Families 57/38 glycoside transferase middle domain"/>
    <property type="match status" value="1"/>
</dbReference>
<feature type="domain" description="Glycoside hydrolase family 38 central" evidence="6">
    <location>
        <begin position="357"/>
        <end position="428"/>
    </location>
</feature>
<dbReference type="AlphaFoldDB" id="A0A1Q2MCR3"/>
<sequence length="973" mass="111322">MTPESSLLSDKALSKKRDSKPAKNKIKCHFISNTHWDREWRFSMQRTRYMLVYMMDMLLDTLEKYPDFSSFHLDSQTIPILDYLEIRPEKEHTIREMVQNKRLFIGPWFCLPDEFCVSGESIIRNLLLGHKIAGKFGGISKSGYSPFSWGQISQMPQIYKGFGIDFTAFYRGINTLVAPKSEIFWQGPDGSRLVCSRLGKRPRYNVWYVIQRPVYWNQQDVDERIVSWDSGGAFKIIDSQGNLLDAQYTHAPFNYHKQNISKFAHQAIEEQNEDWSTPHRFWSCGHDSSCPDMREIQMIRDCNEALGGTIDVFHSNFMDFQQQVIRNISEDAPVVKGEMRHYFTEGSTSVLYGWVISARMDIKQDNFKTENDLTNLAEPLAVYAALLGADFPGGFLDEAYKWLLQNHGHDSIGGCSRDIISQDMLFRSRQAREIAACITETSLAKIAGSIDYSDLIGREILPILAYNPADFARREIVKAYIQVPDSWDSQGIKITDTRGNKIDFQLMRTESPFYQIVQSPNDTANMFHMKRYEALLDIKNVPANGYSSFFVKPVKNEIRPCRKTMLSGEQTMENEHLRVTVNSNGTIDLLYKKTGRQYKNLGYFRDSSEIGNPWEHKNVANEQVFTTLNQNARVSLVSDGELETCLKAVIDWSLPAARTPDDKFRSEFFRPYEITNYYTLRKGSDYVEIKTELENNVEDHYLQVCFPTGINADTVHAQGQFDVLERQIKLPDPALFDEDIQTEQPMNNFVDISDGENGLALLNEGLKAYEAQDNPQRNLNLTLLRCFPMRICVTQEMIDYSSVDSGSQCLGRHSFRYAVMPHSDGWNLGGVWEASEKFVRPLRVCQTAPSKYGTEPMCKSFVEIEPQGVTLSAVKRSETGDGWVIRLFNRLNKSVSGRVRFNGGKQASKSSSPVEQLKNEFNIPGTSAKMWQKAIQVTLEELPEKELEIDPDGWVHVALSGKKILTIKFKSEV</sequence>
<dbReference type="GO" id="GO:0006013">
    <property type="term" value="P:mannose metabolic process"/>
    <property type="evidence" value="ECO:0007669"/>
    <property type="project" value="InterPro"/>
</dbReference>
<dbReference type="GO" id="GO:0102546">
    <property type="term" value="F:mannosylglycerate hydrolase activity"/>
    <property type="evidence" value="ECO:0007669"/>
    <property type="project" value="UniProtKB-EC"/>
</dbReference>
<dbReference type="InterPro" id="IPR011682">
    <property type="entry name" value="Glyco_hydro_38_C"/>
</dbReference>
<name>A0A1Q2MCR3_9BACT</name>
<dbReference type="InterPro" id="IPR028995">
    <property type="entry name" value="Glyco_hydro_57/38_cen_sf"/>
</dbReference>
<reference evidence="8" key="1">
    <citation type="submission" date="2017-02" db="EMBL/GenBank/DDBJ databases">
        <title>Comparative genomics and description of representatives of a novel lineage of planctomycetes thriving in anoxic sediments.</title>
        <authorList>
            <person name="Spring S."/>
            <person name="Bunk B."/>
            <person name="Sproer C."/>
        </authorList>
    </citation>
    <scope>NUCLEOTIDE SEQUENCE [LARGE SCALE GENOMIC DNA]</scope>
    <source>
        <strain evidence="8">SM-Chi-D1</strain>
    </source>
</reference>
<keyword evidence="2" id="KW-0479">Metal-binding</keyword>
<dbReference type="GO" id="GO:0046872">
    <property type="term" value="F:metal ion binding"/>
    <property type="evidence" value="ECO:0007669"/>
    <property type="project" value="UniProtKB-KW"/>
</dbReference>
<accession>A0A1Q2MCR3</accession>
<dbReference type="SUPFAM" id="SSF74650">
    <property type="entry name" value="Galactose mutarotase-like"/>
    <property type="match status" value="1"/>
</dbReference>